<dbReference type="EMBL" id="UINC01206217">
    <property type="protein sequence ID" value="SVE27743.1"/>
    <property type="molecule type" value="Genomic_DNA"/>
</dbReference>
<organism evidence="1">
    <name type="scientific">marine metagenome</name>
    <dbReference type="NCBI Taxonomy" id="408172"/>
    <lineage>
        <taxon>unclassified sequences</taxon>
        <taxon>metagenomes</taxon>
        <taxon>ecological metagenomes</taxon>
    </lineage>
</organism>
<feature type="non-terminal residue" evidence="1">
    <location>
        <position position="44"/>
    </location>
</feature>
<protein>
    <submittedName>
        <fullName evidence="1">Uncharacterized protein</fullName>
    </submittedName>
</protein>
<evidence type="ECO:0000313" key="1">
    <source>
        <dbReference type="EMBL" id="SVE27743.1"/>
    </source>
</evidence>
<accession>A0A383C6R5</accession>
<sequence>MPEPESNSLAHSKNLIQETFKSESPLHYRIIVQYAAIIQFIFVS</sequence>
<dbReference type="AlphaFoldDB" id="A0A383C6R5"/>
<gene>
    <name evidence="1" type="ORF">METZ01_LOCUS480597</name>
</gene>
<reference evidence="1" key="1">
    <citation type="submission" date="2018-05" db="EMBL/GenBank/DDBJ databases">
        <authorList>
            <person name="Lanie J.A."/>
            <person name="Ng W.-L."/>
            <person name="Kazmierczak K.M."/>
            <person name="Andrzejewski T.M."/>
            <person name="Davidsen T.M."/>
            <person name="Wayne K.J."/>
            <person name="Tettelin H."/>
            <person name="Glass J.I."/>
            <person name="Rusch D."/>
            <person name="Podicherti R."/>
            <person name="Tsui H.-C.T."/>
            <person name="Winkler M.E."/>
        </authorList>
    </citation>
    <scope>NUCLEOTIDE SEQUENCE</scope>
</reference>
<name>A0A383C6R5_9ZZZZ</name>
<proteinExistence type="predicted"/>